<dbReference type="SUPFAM" id="SSF46626">
    <property type="entry name" value="Cytochrome c"/>
    <property type="match status" value="1"/>
</dbReference>
<dbReference type="SUPFAM" id="SSF50952">
    <property type="entry name" value="Soluble quinoprotein glucose dehydrogenase"/>
    <property type="match status" value="1"/>
</dbReference>
<dbReference type="GO" id="GO:0020037">
    <property type="term" value="F:heme binding"/>
    <property type="evidence" value="ECO:0007669"/>
    <property type="project" value="InterPro"/>
</dbReference>
<evidence type="ECO:0000256" key="2">
    <source>
        <dbReference type="ARBA" id="ARBA00022723"/>
    </source>
</evidence>
<keyword evidence="3 4" id="KW-0408">Iron</keyword>
<dbReference type="InterPro" id="IPR012938">
    <property type="entry name" value="Glc/Sorbosone_DH"/>
</dbReference>
<evidence type="ECO:0000313" key="7">
    <source>
        <dbReference type="Proteomes" id="UP000199226"/>
    </source>
</evidence>
<dbReference type="Gene3D" id="1.10.760.10">
    <property type="entry name" value="Cytochrome c-like domain"/>
    <property type="match status" value="1"/>
</dbReference>
<evidence type="ECO:0000256" key="4">
    <source>
        <dbReference type="PROSITE-ProRule" id="PRU00433"/>
    </source>
</evidence>
<dbReference type="Gene3D" id="2.120.10.30">
    <property type="entry name" value="TolB, C-terminal domain"/>
    <property type="match status" value="1"/>
</dbReference>
<accession>A0A1G9SFW6</accession>
<dbReference type="EMBL" id="FNHH01000010">
    <property type="protein sequence ID" value="SDM34386.1"/>
    <property type="molecule type" value="Genomic_DNA"/>
</dbReference>
<organism evidence="6 7">
    <name type="scientific">Daejeonella rubra</name>
    <dbReference type="NCBI Taxonomy" id="990371"/>
    <lineage>
        <taxon>Bacteria</taxon>
        <taxon>Pseudomonadati</taxon>
        <taxon>Bacteroidota</taxon>
        <taxon>Sphingobacteriia</taxon>
        <taxon>Sphingobacteriales</taxon>
        <taxon>Sphingobacteriaceae</taxon>
        <taxon>Daejeonella</taxon>
    </lineage>
</organism>
<protein>
    <submittedName>
        <fullName evidence="6">Glucose/arabinose dehydrogenase, beta-propeller fold</fullName>
    </submittedName>
</protein>
<evidence type="ECO:0000313" key="6">
    <source>
        <dbReference type="EMBL" id="SDM34386.1"/>
    </source>
</evidence>
<dbReference type="PROSITE" id="PS51007">
    <property type="entry name" value="CYTC"/>
    <property type="match status" value="1"/>
</dbReference>
<dbReference type="GO" id="GO:0009055">
    <property type="term" value="F:electron transfer activity"/>
    <property type="evidence" value="ECO:0007669"/>
    <property type="project" value="InterPro"/>
</dbReference>
<keyword evidence="7" id="KW-1185">Reference proteome</keyword>
<keyword evidence="2 4" id="KW-0479">Metal-binding</keyword>
<dbReference type="PANTHER" id="PTHR19328:SF75">
    <property type="entry name" value="ALDOSE SUGAR DEHYDROGENASE YLII"/>
    <property type="match status" value="1"/>
</dbReference>
<feature type="domain" description="Cytochrome c" evidence="5">
    <location>
        <begin position="49"/>
        <end position="133"/>
    </location>
</feature>
<dbReference type="GO" id="GO:0046872">
    <property type="term" value="F:metal ion binding"/>
    <property type="evidence" value="ECO:0007669"/>
    <property type="project" value="UniProtKB-KW"/>
</dbReference>
<dbReference type="PANTHER" id="PTHR19328">
    <property type="entry name" value="HEDGEHOG-INTERACTING PROTEIN"/>
    <property type="match status" value="1"/>
</dbReference>
<dbReference type="AlphaFoldDB" id="A0A1G9SFW6"/>
<dbReference type="InterPro" id="IPR011041">
    <property type="entry name" value="Quinoprot_gluc/sorb_DH_b-prop"/>
</dbReference>
<proteinExistence type="predicted"/>
<evidence type="ECO:0000256" key="3">
    <source>
        <dbReference type="ARBA" id="ARBA00023004"/>
    </source>
</evidence>
<dbReference type="Pfam" id="PF07995">
    <property type="entry name" value="GSDH"/>
    <property type="match status" value="1"/>
</dbReference>
<dbReference type="InterPro" id="IPR009056">
    <property type="entry name" value="Cyt_c-like_dom"/>
</dbReference>
<evidence type="ECO:0000259" key="5">
    <source>
        <dbReference type="PROSITE" id="PS51007"/>
    </source>
</evidence>
<dbReference type="InterPro" id="IPR011042">
    <property type="entry name" value="6-blade_b-propeller_TolB-like"/>
</dbReference>
<gene>
    <name evidence="6" type="ORF">SAMN05421813_11040</name>
</gene>
<dbReference type="Proteomes" id="UP000199226">
    <property type="component" value="Unassembled WGS sequence"/>
</dbReference>
<dbReference type="STRING" id="990371.SAMN05421813_11040"/>
<dbReference type="RefSeq" id="WP_090704024.1">
    <property type="nucleotide sequence ID" value="NZ_FNHH01000010.1"/>
</dbReference>
<dbReference type="OrthoDB" id="9770043at2"/>
<sequence length="512" mass="57231">MKNRSFAFLLVGLGSLILISFTSGYIQQEPWKAPASADTIKSPFPFSPQVIREGEKLYNMLCVTCHGQNGLGDGQPGRYKIEPANFHSRVVTAQKDGAIFWKLSNGKGIMPAYGTALSEEKRWQLIAYIRQFAKQDLNSLSKALPIKNYKIDKTIPSPYFPLPQKVTNAIASEELALMVDTVAKGLKRAWSMAFLPDQTLLIAERSGKILRFKNGKQIDTLSGNIPGSLRDIKLHPGFEKNRLIYLSYFIEPVKSAGTGGYTALMRAKLVENKLIEEKTLYKAGPFKNNGDWFGSKIGFDSKGYLFFSVGIHSDRKNAQSLSNYDGKTMRFNDDGSIPPDNPFVNTPGALPEIYSYGHRMHQGMRRDPKTGRMMVVEFGELAGDELNILKPGANYGWPIATYSLEYSGAIISESPLKEGIEPPIHHYAVAPSDFDFVYGNRYPGWDGNIFIGGLATKKLYRLVMKDDTFVHDEALLHNLGRIREVVYGPDQFLYAMTEDTGILVRLIPLQKL</sequence>
<reference evidence="7" key="1">
    <citation type="submission" date="2016-10" db="EMBL/GenBank/DDBJ databases">
        <authorList>
            <person name="Varghese N."/>
            <person name="Submissions S."/>
        </authorList>
    </citation>
    <scope>NUCLEOTIDE SEQUENCE [LARGE SCALE GENOMIC DNA]</scope>
    <source>
        <strain evidence="7">DSM 24536</strain>
    </source>
</reference>
<keyword evidence="1 4" id="KW-0349">Heme</keyword>
<evidence type="ECO:0000256" key="1">
    <source>
        <dbReference type="ARBA" id="ARBA00022617"/>
    </source>
</evidence>
<dbReference type="InterPro" id="IPR036909">
    <property type="entry name" value="Cyt_c-like_dom_sf"/>
</dbReference>
<name>A0A1G9SFW6_9SPHI</name>
<dbReference type="Pfam" id="PF13442">
    <property type="entry name" value="Cytochrome_CBB3"/>
    <property type="match status" value="1"/>
</dbReference>